<dbReference type="SUPFAM" id="SSF52743">
    <property type="entry name" value="Subtilisin-like"/>
    <property type="match status" value="1"/>
</dbReference>
<dbReference type="AlphaFoldDB" id="A0A2G7G570"/>
<evidence type="ECO:0000313" key="9">
    <source>
        <dbReference type="Proteomes" id="UP000231358"/>
    </source>
</evidence>
<evidence type="ECO:0000256" key="2">
    <source>
        <dbReference type="ARBA" id="ARBA00022729"/>
    </source>
</evidence>
<organism evidence="8 9">
    <name type="scientific">Aspergillus arachidicola</name>
    <dbReference type="NCBI Taxonomy" id="656916"/>
    <lineage>
        <taxon>Eukaryota</taxon>
        <taxon>Fungi</taxon>
        <taxon>Dikarya</taxon>
        <taxon>Ascomycota</taxon>
        <taxon>Pezizomycotina</taxon>
        <taxon>Eurotiomycetes</taxon>
        <taxon>Eurotiomycetidae</taxon>
        <taxon>Eurotiales</taxon>
        <taxon>Aspergillaceae</taxon>
        <taxon>Aspergillus</taxon>
        <taxon>Aspergillus subgen. Circumdati</taxon>
    </lineage>
</organism>
<comment type="caution">
    <text evidence="8">The sequence shown here is derived from an EMBL/GenBank/DDBJ whole genome shotgun (WGS) entry which is preliminary data.</text>
</comment>
<dbReference type="PRINTS" id="PR00723">
    <property type="entry name" value="SUBTILISIN"/>
</dbReference>
<dbReference type="Gene3D" id="3.40.50.200">
    <property type="entry name" value="Peptidase S8/S53 domain"/>
    <property type="match status" value="1"/>
</dbReference>
<dbReference type="InterPro" id="IPR000209">
    <property type="entry name" value="Peptidase_S8/S53_dom"/>
</dbReference>
<evidence type="ECO:0000256" key="5">
    <source>
        <dbReference type="ARBA" id="ARBA00023145"/>
    </source>
</evidence>
<gene>
    <name evidence="8" type="ORF">AARAC_011743</name>
</gene>
<evidence type="ECO:0000313" key="8">
    <source>
        <dbReference type="EMBL" id="PIG87231.1"/>
    </source>
</evidence>
<dbReference type="STRING" id="656916.A0A2G7G570"/>
<evidence type="ECO:0000256" key="6">
    <source>
        <dbReference type="PROSITE-ProRule" id="PRU01240"/>
    </source>
</evidence>
<keyword evidence="9" id="KW-1185">Reference proteome</keyword>
<name>A0A2G7G570_9EURO</name>
<comment type="similarity">
    <text evidence="6">Belongs to the peptidase S8 family.</text>
</comment>
<protein>
    <recommendedName>
        <fullName evidence="7">Peptidase S8/S53 domain-containing protein</fullName>
    </recommendedName>
</protein>
<keyword evidence="3 6" id="KW-0378">Hydrolase</keyword>
<sequence length="317" mass="35131">MTIYTHVEDSCPSYKKIPRVGREVKVAVIDDGVDKVLEDFGNSIIAGVSFYSHQIGDFTGVKPWYFSSNGHSTLMAKTIRRLCPNVKLCIARLEQSINGEPTVESAIKASIREAISWATTIEVDIISMSWTFSELHNSEARKLSEVIDEAHRSRVITLSALSDQGFNRPEIAFPGKVPGVFRIGAARPNGKADEFSVGYDFIFPGGSSKVEAPKGTGRYDDPNPEMVMGSSFATAVASGLAALILHCVELCDLGDEYGYGLRQYQNMKDIFRVMASGSPQSSYIQAKKWFPASFENKDWMEDEDQDEFRRRITAIIA</sequence>
<keyword evidence="4 6" id="KW-0720">Serine protease</keyword>
<dbReference type="PROSITE" id="PS51892">
    <property type="entry name" value="SUBTILASE"/>
    <property type="match status" value="1"/>
</dbReference>
<reference evidence="8 9" key="1">
    <citation type="submission" date="2017-05" db="EMBL/GenBank/DDBJ databases">
        <title>Genome sequence for an aflatoxigenic pathogen of Argentinian peanut, Aspergillus arachidicola.</title>
        <authorList>
            <person name="Moore G."/>
            <person name="Beltz S.B."/>
            <person name="Mack B.M."/>
        </authorList>
    </citation>
    <scope>NUCLEOTIDE SEQUENCE [LARGE SCALE GENOMIC DNA]</scope>
    <source>
        <strain evidence="8 9">CBS 117610</strain>
    </source>
</reference>
<dbReference type="GO" id="GO:0004252">
    <property type="term" value="F:serine-type endopeptidase activity"/>
    <property type="evidence" value="ECO:0007669"/>
    <property type="project" value="UniProtKB-UniRule"/>
</dbReference>
<feature type="active site" description="Charge relay system" evidence="6">
    <location>
        <position position="30"/>
    </location>
</feature>
<dbReference type="Proteomes" id="UP000231358">
    <property type="component" value="Unassembled WGS sequence"/>
</dbReference>
<evidence type="ECO:0000256" key="1">
    <source>
        <dbReference type="ARBA" id="ARBA00022670"/>
    </source>
</evidence>
<keyword evidence="5" id="KW-0865">Zymogen</keyword>
<evidence type="ECO:0000259" key="7">
    <source>
        <dbReference type="Pfam" id="PF00082"/>
    </source>
</evidence>
<proteinExistence type="inferred from homology"/>
<dbReference type="InterPro" id="IPR015500">
    <property type="entry name" value="Peptidase_S8_subtilisin-rel"/>
</dbReference>
<dbReference type="InterPro" id="IPR036852">
    <property type="entry name" value="Peptidase_S8/S53_dom_sf"/>
</dbReference>
<accession>A0A2G7G570</accession>
<dbReference type="EMBL" id="NEXV01000180">
    <property type="protein sequence ID" value="PIG87231.1"/>
    <property type="molecule type" value="Genomic_DNA"/>
</dbReference>
<dbReference type="Pfam" id="PF00082">
    <property type="entry name" value="Peptidase_S8"/>
    <property type="match status" value="1"/>
</dbReference>
<feature type="domain" description="Peptidase S8/S53" evidence="7">
    <location>
        <begin position="21"/>
        <end position="245"/>
    </location>
</feature>
<keyword evidence="1 6" id="KW-0645">Protease</keyword>
<feature type="active site" description="Charge relay system" evidence="6">
    <location>
        <position position="231"/>
    </location>
</feature>
<keyword evidence="2" id="KW-0732">Signal</keyword>
<evidence type="ECO:0000256" key="4">
    <source>
        <dbReference type="ARBA" id="ARBA00022825"/>
    </source>
</evidence>
<evidence type="ECO:0000256" key="3">
    <source>
        <dbReference type="ARBA" id="ARBA00022801"/>
    </source>
</evidence>
<feature type="active site" description="Charge relay system" evidence="6">
    <location>
        <position position="71"/>
    </location>
</feature>
<dbReference type="GO" id="GO:0006508">
    <property type="term" value="P:proteolysis"/>
    <property type="evidence" value="ECO:0007669"/>
    <property type="project" value="UniProtKB-KW"/>
</dbReference>